<dbReference type="Proteomes" id="UP001431963">
    <property type="component" value="Unassembled WGS sequence"/>
</dbReference>
<comment type="caution">
    <text evidence="1">The sequence shown here is derived from an EMBL/GenBank/DDBJ whole genome shotgun (WGS) entry which is preliminary data.</text>
</comment>
<dbReference type="EMBL" id="JBALHR010000017">
    <property type="protein sequence ID" value="MEH7830151.1"/>
    <property type="molecule type" value="Genomic_DNA"/>
</dbReference>
<name>A0ABU8BZN0_9RHOB</name>
<organism evidence="1 2">
    <name type="scientific">Gemmobacter denitrificans</name>
    <dbReference type="NCBI Taxonomy" id="3123040"/>
    <lineage>
        <taxon>Bacteria</taxon>
        <taxon>Pseudomonadati</taxon>
        <taxon>Pseudomonadota</taxon>
        <taxon>Alphaproteobacteria</taxon>
        <taxon>Rhodobacterales</taxon>
        <taxon>Paracoccaceae</taxon>
        <taxon>Gemmobacter</taxon>
    </lineage>
</organism>
<gene>
    <name evidence="1" type="ORF">V6590_18530</name>
</gene>
<reference evidence="1" key="1">
    <citation type="submission" date="2024-02" db="EMBL/GenBank/DDBJ databases">
        <title>Genome sequences of strain Gemmobacter sp. JM10B15.</title>
        <authorList>
            <person name="Zhang M."/>
        </authorList>
    </citation>
    <scope>NUCLEOTIDE SEQUENCE</scope>
    <source>
        <strain evidence="1">JM10B15</strain>
    </source>
</reference>
<dbReference type="RefSeq" id="WP_335425181.1">
    <property type="nucleotide sequence ID" value="NZ_JBALHR010000017.1"/>
</dbReference>
<keyword evidence="2" id="KW-1185">Reference proteome</keyword>
<evidence type="ECO:0000313" key="2">
    <source>
        <dbReference type="Proteomes" id="UP001431963"/>
    </source>
</evidence>
<evidence type="ECO:0000313" key="1">
    <source>
        <dbReference type="EMBL" id="MEH7830151.1"/>
    </source>
</evidence>
<accession>A0ABU8BZN0</accession>
<sequence>MLNPAEMEASLARLDRFNMSRTPNFEPRRAPAIPSFVAAADAGLLYMPVKAGPEAEVRAWLGALGRGGLITDFVQKTLRQWRRKQGLHRSFTVLRHPLPRAYAAYRQVLLADADLRKLLQKTYRIDLPAPDAADTDHREPFLEVLRWLKLYLSG</sequence>
<protein>
    <submittedName>
        <fullName evidence="1">Uncharacterized protein</fullName>
    </submittedName>
</protein>
<proteinExistence type="predicted"/>